<keyword evidence="8" id="KW-0067">ATP-binding</keyword>
<dbReference type="Gene3D" id="1.10.510.10">
    <property type="entry name" value="Transferase(Phosphotransferase) domain 1"/>
    <property type="match status" value="1"/>
</dbReference>
<evidence type="ECO:0000256" key="9">
    <source>
        <dbReference type="SAM" id="Phobius"/>
    </source>
</evidence>
<evidence type="ECO:0000256" key="2">
    <source>
        <dbReference type="ARBA" id="ARBA00022527"/>
    </source>
</evidence>
<keyword evidence="3 9" id="KW-0812">Transmembrane</keyword>
<accession>A0A5J5AVY0</accession>
<keyword evidence="7" id="KW-0325">Glycoprotein</keyword>
<dbReference type="SUPFAM" id="SSF56112">
    <property type="entry name" value="Protein kinase-like (PK-like)"/>
    <property type="match status" value="2"/>
</dbReference>
<keyword evidence="2" id="KW-0418">Kinase</keyword>
<dbReference type="InterPro" id="IPR001245">
    <property type="entry name" value="Ser-Thr/Tyr_kinase_cat_dom"/>
</dbReference>
<dbReference type="PANTHER" id="PTHR27009">
    <property type="entry name" value="RUST RESISTANCE KINASE LR10-RELATED"/>
    <property type="match status" value="1"/>
</dbReference>
<feature type="transmembrane region" description="Helical" evidence="9">
    <location>
        <begin position="235"/>
        <end position="254"/>
    </location>
</feature>
<feature type="domain" description="Serine-threonine/tyrosine-protein kinase catalytic" evidence="11">
    <location>
        <begin position="373"/>
        <end position="474"/>
    </location>
</feature>
<reference evidence="13 14" key="1">
    <citation type="submission" date="2019-09" db="EMBL/GenBank/DDBJ databases">
        <title>A chromosome-level genome assembly of the Chinese tupelo Nyssa sinensis.</title>
        <authorList>
            <person name="Yang X."/>
            <person name="Kang M."/>
            <person name="Yang Y."/>
            <person name="Xiong H."/>
            <person name="Wang M."/>
            <person name="Zhang Z."/>
            <person name="Wang Z."/>
            <person name="Wu H."/>
            <person name="Ma T."/>
            <person name="Liu J."/>
            <person name="Xi Z."/>
        </authorList>
    </citation>
    <scope>NUCLEOTIDE SEQUENCE [LARGE SCALE GENOMIC DNA]</scope>
    <source>
        <strain evidence="13">J267</strain>
        <tissue evidence="13">Leaf</tissue>
    </source>
</reference>
<feature type="domain" description="Wall-associated receptor kinase galacturonan-binding" evidence="12">
    <location>
        <begin position="36"/>
        <end position="98"/>
    </location>
</feature>
<organism evidence="13 14">
    <name type="scientific">Nyssa sinensis</name>
    <dbReference type="NCBI Taxonomy" id="561372"/>
    <lineage>
        <taxon>Eukaryota</taxon>
        <taxon>Viridiplantae</taxon>
        <taxon>Streptophyta</taxon>
        <taxon>Embryophyta</taxon>
        <taxon>Tracheophyta</taxon>
        <taxon>Spermatophyta</taxon>
        <taxon>Magnoliopsida</taxon>
        <taxon>eudicotyledons</taxon>
        <taxon>Gunneridae</taxon>
        <taxon>Pentapetalae</taxon>
        <taxon>asterids</taxon>
        <taxon>Cornales</taxon>
        <taxon>Nyssaceae</taxon>
        <taxon>Nyssa</taxon>
    </lineage>
</organism>
<evidence type="ECO:0000256" key="7">
    <source>
        <dbReference type="ARBA" id="ARBA00023180"/>
    </source>
</evidence>
<dbReference type="GO" id="GO:0005524">
    <property type="term" value="F:ATP binding"/>
    <property type="evidence" value="ECO:0007669"/>
    <property type="project" value="UniProtKB-UniRule"/>
</dbReference>
<evidence type="ECO:0000256" key="4">
    <source>
        <dbReference type="ARBA" id="ARBA00022729"/>
    </source>
</evidence>
<gene>
    <name evidence="13" type="ORF">F0562_030939</name>
</gene>
<dbReference type="GO" id="GO:0004674">
    <property type="term" value="F:protein serine/threonine kinase activity"/>
    <property type="evidence" value="ECO:0007669"/>
    <property type="project" value="UniProtKB-KW"/>
</dbReference>
<dbReference type="GO" id="GO:0030247">
    <property type="term" value="F:polysaccharide binding"/>
    <property type="evidence" value="ECO:0007669"/>
    <property type="project" value="InterPro"/>
</dbReference>
<dbReference type="Pfam" id="PF13947">
    <property type="entry name" value="GUB_WAK_bind"/>
    <property type="match status" value="1"/>
</dbReference>
<evidence type="ECO:0000256" key="1">
    <source>
        <dbReference type="ARBA" id="ARBA00004479"/>
    </source>
</evidence>
<dbReference type="AlphaFoldDB" id="A0A5J5AVY0"/>
<keyword evidence="6 9" id="KW-0472">Membrane</keyword>
<evidence type="ECO:0000256" key="5">
    <source>
        <dbReference type="ARBA" id="ARBA00022989"/>
    </source>
</evidence>
<evidence type="ECO:0008006" key="15">
    <source>
        <dbReference type="Google" id="ProtNLM"/>
    </source>
</evidence>
<dbReference type="Pfam" id="PF07714">
    <property type="entry name" value="PK_Tyr_Ser-Thr"/>
    <property type="match status" value="1"/>
</dbReference>
<feature type="chain" id="PRO_5023898861" description="Protein kinase domain-containing protein" evidence="10">
    <location>
        <begin position="30"/>
        <end position="526"/>
    </location>
</feature>
<dbReference type="Proteomes" id="UP000325577">
    <property type="component" value="Linkage Group LG18"/>
</dbReference>
<evidence type="ECO:0000313" key="14">
    <source>
        <dbReference type="Proteomes" id="UP000325577"/>
    </source>
</evidence>
<comment type="subcellular location">
    <subcellularLocation>
        <location evidence="1">Membrane</location>
        <topology evidence="1">Single-pass type I membrane protein</topology>
    </subcellularLocation>
</comment>
<name>A0A5J5AVY0_9ASTE</name>
<proteinExistence type="predicted"/>
<evidence type="ECO:0000256" key="6">
    <source>
        <dbReference type="ARBA" id="ARBA00023136"/>
    </source>
</evidence>
<keyword evidence="14" id="KW-1185">Reference proteome</keyword>
<sequence length="526" mass="59405">MMPLTRKTSAASAWLVALVHALCLTGCIAKKNNQRCSSSCGDIQNIEYPFRLKGDPSSCGDTHYELYCENNRTIVQLDQRKYYVREIRSNNKTILIVDPLVKKGNCFSSPLYSLTLENMTNLYYPVYLYYDVIVFMNCKEPISRHNYVPIIPCHMNGSSPASSSSSSSSLETNAYAFVGQYATLSDIPPSCTIGVTVPAPNLAEWDFSNASASDLQDALLMGFELSFDHGSSWDLWYYFMHFLSLILYSFVYTLRGVIFGRGLPAGQAEQGFRIFVYCTRTIEMFMAGRIVVAISCLVAAIIYKFRRRHLSMDDNIEEFLQRQNNLMPIRYSYSQIKQMSKNFKEKLGQGGYGSVFKGKLRSGLPVAIKVLVGYIAPEVFYNNFGKVSYKADVYSFGMLLMEMVGVKDMKDSSETSSKYFPSWIYEQFHKGEDIEMGDATEDEKKIAKKMTIVALWCILMNPVDRPSMIKVLEMLEGDVELLQLPSETNQLPQHTSLGEKTCNESSTESSYLFDSTDSVTLDVIAD</sequence>
<evidence type="ECO:0000259" key="12">
    <source>
        <dbReference type="Pfam" id="PF13947"/>
    </source>
</evidence>
<dbReference type="InterPro" id="IPR017441">
    <property type="entry name" value="Protein_kinase_ATP_BS"/>
</dbReference>
<evidence type="ECO:0000256" key="10">
    <source>
        <dbReference type="SAM" id="SignalP"/>
    </source>
</evidence>
<dbReference type="InterPro" id="IPR045874">
    <property type="entry name" value="LRK10/LRL21-25-like"/>
</dbReference>
<feature type="transmembrane region" description="Helical" evidence="9">
    <location>
        <begin position="282"/>
        <end position="303"/>
    </location>
</feature>
<dbReference type="EMBL" id="CM018041">
    <property type="protein sequence ID" value="KAA8533627.1"/>
    <property type="molecule type" value="Genomic_DNA"/>
</dbReference>
<keyword evidence="5 9" id="KW-1133">Transmembrane helix</keyword>
<keyword evidence="2" id="KW-0808">Transferase</keyword>
<dbReference type="Gene3D" id="3.30.200.20">
    <property type="entry name" value="Phosphorylase Kinase, domain 1"/>
    <property type="match status" value="1"/>
</dbReference>
<evidence type="ECO:0000259" key="11">
    <source>
        <dbReference type="Pfam" id="PF07714"/>
    </source>
</evidence>
<protein>
    <recommendedName>
        <fullName evidence="15">Protein kinase domain-containing protein</fullName>
    </recommendedName>
</protein>
<feature type="binding site" evidence="8">
    <location>
        <position position="369"/>
    </location>
    <ligand>
        <name>ATP</name>
        <dbReference type="ChEBI" id="CHEBI:30616"/>
    </ligand>
</feature>
<evidence type="ECO:0000256" key="3">
    <source>
        <dbReference type="ARBA" id="ARBA00022692"/>
    </source>
</evidence>
<dbReference type="OrthoDB" id="1146903at2759"/>
<keyword evidence="8" id="KW-0547">Nucleotide-binding</keyword>
<keyword evidence="4 10" id="KW-0732">Signal</keyword>
<dbReference type="PROSITE" id="PS00107">
    <property type="entry name" value="PROTEIN_KINASE_ATP"/>
    <property type="match status" value="1"/>
</dbReference>
<feature type="signal peptide" evidence="10">
    <location>
        <begin position="1"/>
        <end position="29"/>
    </location>
</feature>
<dbReference type="InterPro" id="IPR011009">
    <property type="entry name" value="Kinase-like_dom_sf"/>
</dbReference>
<dbReference type="GO" id="GO:0016020">
    <property type="term" value="C:membrane"/>
    <property type="evidence" value="ECO:0007669"/>
    <property type="project" value="UniProtKB-SubCell"/>
</dbReference>
<evidence type="ECO:0000256" key="8">
    <source>
        <dbReference type="PROSITE-ProRule" id="PRU10141"/>
    </source>
</evidence>
<keyword evidence="2" id="KW-0723">Serine/threonine-protein kinase</keyword>
<evidence type="ECO:0000313" key="13">
    <source>
        <dbReference type="EMBL" id="KAA8533627.1"/>
    </source>
</evidence>
<dbReference type="InterPro" id="IPR025287">
    <property type="entry name" value="WAK_GUB"/>
</dbReference>